<organism evidence="2 3">
    <name type="scientific">Microbulbifer harenosus</name>
    <dbReference type="NCBI Taxonomy" id="2576840"/>
    <lineage>
        <taxon>Bacteria</taxon>
        <taxon>Pseudomonadati</taxon>
        <taxon>Pseudomonadota</taxon>
        <taxon>Gammaproteobacteria</taxon>
        <taxon>Cellvibrionales</taxon>
        <taxon>Microbulbiferaceae</taxon>
        <taxon>Microbulbifer</taxon>
    </lineage>
</organism>
<dbReference type="SUPFAM" id="SSF103647">
    <property type="entry name" value="TSP type-3 repeat"/>
    <property type="match status" value="1"/>
</dbReference>
<feature type="region of interest" description="Disordered" evidence="1">
    <location>
        <begin position="447"/>
        <end position="501"/>
    </location>
</feature>
<accession>A0ABY2UQR8</accession>
<dbReference type="InterPro" id="IPR028974">
    <property type="entry name" value="TSP_type-3_rpt"/>
</dbReference>
<dbReference type="Gene3D" id="4.10.1080.10">
    <property type="entry name" value="TSP type-3 repeat"/>
    <property type="match status" value="1"/>
</dbReference>
<dbReference type="PROSITE" id="PS51257">
    <property type="entry name" value="PROKAR_LIPOPROTEIN"/>
    <property type="match status" value="1"/>
</dbReference>
<comment type="caution">
    <text evidence="2">The sequence shown here is derived from an EMBL/GenBank/DDBJ whole genome shotgun (WGS) entry which is preliminary data.</text>
</comment>
<feature type="compositionally biased region" description="Acidic residues" evidence="1">
    <location>
        <begin position="483"/>
        <end position="501"/>
    </location>
</feature>
<sequence>MRENGFSGKGFLWTLLLLLTGCGGGGSSSSGPGQSSGGDEPPEPSQFTATPQQLRDRVAIDSAPAEITLENTPLLSGSFYEFYALAQELYYTYFDEYTWGFNSLDVQNGVFDCRYGGSLEMRYSEGNTVLSAFYSDCVESLPGIEGPVTLSGAERQSFLWDEAGERYMRHEYDGYRIVADSGTLAIDGVTELFNSRIDGRPGDVLLDLSIRDDSGFHIRAENLLFDLYRNQYGVYFHNVIERVSGTLEFSDGKVEILHSGTEPLALRFSGATEAAASMLVGGWYPNNMYMQLGFDGDGDGYRDNTLFATLDEYLEEPFARGGLATPLLRGSSPNRAEDVENLGATRAGFDAAPFFRDPGGNLLNYSAALTKAEEVLGDKLSDPREEIEVRESVDFQLEQDHAGHFVLSSEIQSPLLVYTFEMTARNRHGEVSEETLLVEMPVYLDTDGDGNPDLFDSDKDGDNVSNDDDPWPMDPSKWRDTDGDGIDDNADEDDDGDGVVDTDDVQPLDFLCSIESDTNGEVCLQRVVLGSGYDRRSAFMGSDGIVYFWHSDVQDMYRWDSKSGHFLEPVDMNPGALGEVYYSDKNTLINTPLQDAIYVLLGSSFQTRFMMRIDLTDGLAETLFLDEEGFAALELGMQSRVFDHTGSALILGSVFRTKRNYVAVGRDGEVLDHYVSEMPSDYAASDDINFRSHDLGPFCTSGFYFDTESGTFVANDSGDPQADPCRRTLDDTGTWPAVSTDGQLALTSEGIIDRFQNMVAEVPGLSPATTTWFGEHLYHLDREAGRLVRYSPAGEPLGQMSIPKAGYNDYLMVAGDHLVYFAINQENNHVLMLRYKE</sequence>
<evidence type="ECO:0000313" key="2">
    <source>
        <dbReference type="EMBL" id="TLM79369.1"/>
    </source>
</evidence>
<dbReference type="InterPro" id="IPR018247">
    <property type="entry name" value="EF_Hand_1_Ca_BS"/>
</dbReference>
<protein>
    <submittedName>
        <fullName evidence="2">Uncharacterized protein</fullName>
    </submittedName>
</protein>
<dbReference type="EMBL" id="VANI01000004">
    <property type="protein sequence ID" value="TLM79369.1"/>
    <property type="molecule type" value="Genomic_DNA"/>
</dbReference>
<feature type="region of interest" description="Disordered" evidence="1">
    <location>
        <begin position="25"/>
        <end position="51"/>
    </location>
</feature>
<dbReference type="RefSeq" id="WP_138234540.1">
    <property type="nucleotide sequence ID" value="NZ_CP185860.1"/>
</dbReference>
<proteinExistence type="predicted"/>
<dbReference type="PROSITE" id="PS00018">
    <property type="entry name" value="EF_HAND_1"/>
    <property type="match status" value="1"/>
</dbReference>
<evidence type="ECO:0000313" key="3">
    <source>
        <dbReference type="Proteomes" id="UP000306791"/>
    </source>
</evidence>
<reference evidence="2 3" key="1">
    <citation type="submission" date="2019-05" db="EMBL/GenBank/DDBJ databases">
        <title>Microbulbifer harenosus sp. nov., an alginate-degrading bacterium isolated from coastal sand.</title>
        <authorList>
            <person name="Huang H."/>
            <person name="Mo K."/>
            <person name="Bao S."/>
        </authorList>
    </citation>
    <scope>NUCLEOTIDE SEQUENCE [LARGE SCALE GENOMIC DNA]</scope>
    <source>
        <strain evidence="2 3">HB161719</strain>
    </source>
</reference>
<keyword evidence="3" id="KW-1185">Reference proteome</keyword>
<evidence type="ECO:0000256" key="1">
    <source>
        <dbReference type="SAM" id="MobiDB-lite"/>
    </source>
</evidence>
<gene>
    <name evidence="2" type="ORF">FDY93_04550</name>
</gene>
<name>A0ABY2UQR8_9GAMM</name>
<dbReference type="Proteomes" id="UP000306791">
    <property type="component" value="Unassembled WGS sequence"/>
</dbReference>